<dbReference type="OrthoDB" id="7356080at2"/>
<gene>
    <name evidence="2" type="ORF">DFR39_101470</name>
</gene>
<dbReference type="AlphaFoldDB" id="A0A4R6NB68"/>
<evidence type="ECO:0008006" key="4">
    <source>
        <dbReference type="Google" id="ProtNLM"/>
    </source>
</evidence>
<accession>A0A4R6NB68</accession>
<sequence length="192" mass="20624">MSLLHSPSHPSAAQPPSPLRHLRVQPLRERPELIPELQAWFQAEWPGYYGPGGPGDARRDLLAYAQPDPAALPLGLVALQTDAKGSDGTERLCGFAAIKTEPFAPCPGLGPWAGAALVPQALRRQGIGLLLLQALVSEARALYRHQALHATTLFCATATSDSLMLRAGWRLRERVMHGGGEVRVYEVGVGAD</sequence>
<dbReference type="EMBL" id="SNXE01000001">
    <property type="protein sequence ID" value="TDP12996.1"/>
    <property type="molecule type" value="Genomic_DNA"/>
</dbReference>
<comment type="caution">
    <text evidence="2">The sequence shown here is derived from an EMBL/GenBank/DDBJ whole genome shotgun (WGS) entry which is preliminary data.</text>
</comment>
<evidence type="ECO:0000313" key="2">
    <source>
        <dbReference type="EMBL" id="TDP12996.1"/>
    </source>
</evidence>
<dbReference type="RefSeq" id="WP_133601919.1">
    <property type="nucleotide sequence ID" value="NZ_JAUFPJ010000001.1"/>
</dbReference>
<dbReference type="InterPro" id="IPR016181">
    <property type="entry name" value="Acyl_CoA_acyltransferase"/>
</dbReference>
<feature type="region of interest" description="Disordered" evidence="1">
    <location>
        <begin position="1"/>
        <end position="20"/>
    </location>
</feature>
<dbReference type="Gene3D" id="3.40.630.30">
    <property type="match status" value="1"/>
</dbReference>
<evidence type="ECO:0000256" key="1">
    <source>
        <dbReference type="SAM" id="MobiDB-lite"/>
    </source>
</evidence>
<name>A0A4R6NB68_9BURK</name>
<protein>
    <recommendedName>
        <fullName evidence="4">Acetyltransferase (GNAT) family protein</fullName>
    </recommendedName>
</protein>
<organism evidence="2 3">
    <name type="scientific">Roseateles asaccharophilus</name>
    <dbReference type="NCBI Taxonomy" id="582607"/>
    <lineage>
        <taxon>Bacteria</taxon>
        <taxon>Pseudomonadati</taxon>
        <taxon>Pseudomonadota</taxon>
        <taxon>Betaproteobacteria</taxon>
        <taxon>Burkholderiales</taxon>
        <taxon>Sphaerotilaceae</taxon>
        <taxon>Roseateles</taxon>
    </lineage>
</organism>
<dbReference type="SUPFAM" id="SSF55729">
    <property type="entry name" value="Acyl-CoA N-acyltransferases (Nat)"/>
    <property type="match status" value="1"/>
</dbReference>
<feature type="compositionally biased region" description="Low complexity" evidence="1">
    <location>
        <begin position="1"/>
        <end position="12"/>
    </location>
</feature>
<proteinExistence type="predicted"/>
<evidence type="ECO:0000313" key="3">
    <source>
        <dbReference type="Proteomes" id="UP000295357"/>
    </source>
</evidence>
<reference evidence="2 3" key="1">
    <citation type="submission" date="2019-03" db="EMBL/GenBank/DDBJ databases">
        <title>Genomic Encyclopedia of Type Strains, Phase IV (KMG-IV): sequencing the most valuable type-strain genomes for metagenomic binning, comparative biology and taxonomic classification.</title>
        <authorList>
            <person name="Goeker M."/>
        </authorList>
    </citation>
    <scope>NUCLEOTIDE SEQUENCE [LARGE SCALE GENOMIC DNA]</scope>
    <source>
        <strain evidence="2 3">DSM 25082</strain>
    </source>
</reference>
<dbReference type="Proteomes" id="UP000295357">
    <property type="component" value="Unassembled WGS sequence"/>
</dbReference>
<keyword evidence="3" id="KW-1185">Reference proteome</keyword>